<comment type="caution">
    <text evidence="1">The sequence shown here is derived from an EMBL/GenBank/DDBJ whole genome shotgun (WGS) entry which is preliminary data.</text>
</comment>
<evidence type="ECO:0008006" key="3">
    <source>
        <dbReference type="Google" id="ProtNLM"/>
    </source>
</evidence>
<name>U5EAY0_NOCAS</name>
<dbReference type="RefSeq" id="WP_019050444.1">
    <property type="nucleotide sequence ID" value="NZ_BAFO02000008.1"/>
</dbReference>
<accession>U5EAY0</accession>
<proteinExistence type="predicted"/>
<sequence>MLPEEQGMIDLALVWEPFGGPPSEELLVRFGISPAEFRTRVCRILNSRGSQVDAPLRRHARWALRSYHLAPQPRR</sequence>
<keyword evidence="2" id="KW-1185">Reference proteome</keyword>
<evidence type="ECO:0000313" key="1">
    <source>
        <dbReference type="EMBL" id="GAD82319.1"/>
    </source>
</evidence>
<organism evidence="1 2">
    <name type="scientific">Nocardia asteroides NBRC 15531</name>
    <dbReference type="NCBI Taxonomy" id="1110697"/>
    <lineage>
        <taxon>Bacteria</taxon>
        <taxon>Bacillati</taxon>
        <taxon>Actinomycetota</taxon>
        <taxon>Actinomycetes</taxon>
        <taxon>Mycobacteriales</taxon>
        <taxon>Nocardiaceae</taxon>
        <taxon>Nocardia</taxon>
    </lineage>
</organism>
<protein>
    <recommendedName>
        <fullName evidence="3">DUF3263 domain-containing protein</fullName>
    </recommendedName>
</protein>
<dbReference type="EMBL" id="BAFO02000008">
    <property type="protein sequence ID" value="GAD82319.1"/>
    <property type="molecule type" value="Genomic_DNA"/>
</dbReference>
<dbReference type="GeneID" id="91516793"/>
<dbReference type="Proteomes" id="UP000017048">
    <property type="component" value="Unassembled WGS sequence"/>
</dbReference>
<evidence type="ECO:0000313" key="2">
    <source>
        <dbReference type="Proteomes" id="UP000017048"/>
    </source>
</evidence>
<reference evidence="1 2" key="1">
    <citation type="journal article" date="2014" name="BMC Genomics">
        <title>Genome based analysis of type-I polyketide synthase and nonribosomal peptide synthetase gene clusters in seven strains of five representative Nocardia species.</title>
        <authorList>
            <person name="Komaki H."/>
            <person name="Ichikawa N."/>
            <person name="Hosoyama A."/>
            <person name="Takahashi-Nakaguchi A."/>
            <person name="Matsuzawa T."/>
            <person name="Suzuki K."/>
            <person name="Fujita N."/>
            <person name="Gonoi T."/>
        </authorList>
    </citation>
    <scope>NUCLEOTIDE SEQUENCE [LARGE SCALE GENOMIC DNA]</scope>
    <source>
        <strain evidence="1 2">NBRC 15531</strain>
    </source>
</reference>
<dbReference type="eggNOG" id="ENOG5031FBK">
    <property type="taxonomic scope" value="Bacteria"/>
</dbReference>
<dbReference type="AlphaFoldDB" id="U5EAY0"/>
<gene>
    <name evidence="1" type="ORF">NCAST_08_01910</name>
</gene>